<gene>
    <name evidence="2" type="ORF">GCM10011591_44640</name>
</gene>
<dbReference type="PANTHER" id="PTHR39639">
    <property type="entry name" value="CHROMOSOME 16, WHOLE GENOME SHOTGUN SEQUENCE"/>
    <property type="match status" value="1"/>
</dbReference>
<sequence length="394" mass="45391">MSPEEPNDTAFKPEEVVEEVFEGEATGVEVEHEETTQRDTEIRPWDPEKIRVTTRGYSMRNVLDMIDDGELELAPDFQRNRVWRPRQKSRLIESLLLQIPLPAFYFAEDKSGGLRVVDGLQRLSTIHDFTRNQTFALADLEYLSEECGGKYFEDLSPPLRRRLLNTTQIVVHVIDPSTPNDVKYNIFKRINTGGEPLNAMEIRHCMSRNRSRDFLKLCASSDSFNAATGGRLRDHVRMNDREAVLRFIAFRRLTHISEYEQYGSLETLLDRTAELIDSKDDVPDELLDRWHHDFVRAMDNARLVFGEHAFRKWPRSSDRLSPFNRALFESWAVMLADYHPDQLAGVQTKIVERARAAMTNDSAYIASISASTSDPQRVKARFAKPRAIMQDVGL</sequence>
<dbReference type="EMBL" id="BMMW01000006">
    <property type="protein sequence ID" value="GGK67531.1"/>
    <property type="molecule type" value="Genomic_DNA"/>
</dbReference>
<dbReference type="AlphaFoldDB" id="A0A917QTX4"/>
<accession>A0A917QTX4</accession>
<organism evidence="2 3">
    <name type="scientific">Nocardia camponoti</name>
    <dbReference type="NCBI Taxonomy" id="1616106"/>
    <lineage>
        <taxon>Bacteria</taxon>
        <taxon>Bacillati</taxon>
        <taxon>Actinomycetota</taxon>
        <taxon>Actinomycetes</taxon>
        <taxon>Mycobacteriales</taxon>
        <taxon>Nocardiaceae</taxon>
        <taxon>Nocardia</taxon>
    </lineage>
</organism>
<evidence type="ECO:0000313" key="2">
    <source>
        <dbReference type="EMBL" id="GGK67531.1"/>
    </source>
</evidence>
<evidence type="ECO:0000313" key="3">
    <source>
        <dbReference type="Proteomes" id="UP000612956"/>
    </source>
</evidence>
<name>A0A917QTX4_9NOCA</name>
<dbReference type="PANTHER" id="PTHR39639:SF1">
    <property type="entry name" value="DUF262 DOMAIN-CONTAINING PROTEIN"/>
    <property type="match status" value="1"/>
</dbReference>
<comment type="caution">
    <text evidence="2">The sequence shown here is derived from an EMBL/GenBank/DDBJ whole genome shotgun (WGS) entry which is preliminary data.</text>
</comment>
<reference evidence="2" key="1">
    <citation type="journal article" date="2014" name="Int. J. Syst. Evol. Microbiol.">
        <title>Complete genome sequence of Corynebacterium casei LMG S-19264T (=DSM 44701T), isolated from a smear-ripened cheese.</title>
        <authorList>
            <consortium name="US DOE Joint Genome Institute (JGI-PGF)"/>
            <person name="Walter F."/>
            <person name="Albersmeier A."/>
            <person name="Kalinowski J."/>
            <person name="Ruckert C."/>
        </authorList>
    </citation>
    <scope>NUCLEOTIDE SEQUENCE</scope>
    <source>
        <strain evidence="2">CGMCC 4.7278</strain>
    </source>
</reference>
<dbReference type="Proteomes" id="UP000612956">
    <property type="component" value="Unassembled WGS sequence"/>
</dbReference>
<evidence type="ECO:0000259" key="1">
    <source>
        <dbReference type="Pfam" id="PF03235"/>
    </source>
</evidence>
<dbReference type="Pfam" id="PF03235">
    <property type="entry name" value="GmrSD_N"/>
    <property type="match status" value="1"/>
</dbReference>
<keyword evidence="3" id="KW-1185">Reference proteome</keyword>
<protein>
    <recommendedName>
        <fullName evidence="1">GmrSD restriction endonucleases N-terminal domain-containing protein</fullName>
    </recommendedName>
</protein>
<proteinExistence type="predicted"/>
<feature type="domain" description="GmrSD restriction endonucleases N-terminal" evidence="1">
    <location>
        <begin position="64"/>
        <end position="204"/>
    </location>
</feature>
<dbReference type="InterPro" id="IPR004919">
    <property type="entry name" value="GmrSD_N"/>
</dbReference>
<dbReference type="RefSeq" id="WP_188831025.1">
    <property type="nucleotide sequence ID" value="NZ_BMMW01000006.1"/>
</dbReference>
<reference evidence="2" key="2">
    <citation type="submission" date="2020-09" db="EMBL/GenBank/DDBJ databases">
        <authorList>
            <person name="Sun Q."/>
            <person name="Zhou Y."/>
        </authorList>
    </citation>
    <scope>NUCLEOTIDE SEQUENCE</scope>
    <source>
        <strain evidence="2">CGMCC 4.7278</strain>
    </source>
</reference>